<reference evidence="2 3" key="1">
    <citation type="submission" date="2024-01" db="EMBL/GenBank/DDBJ databases">
        <title>The genomes of 5 underutilized Papilionoideae crops provide insights into root nodulation and disease resistanc.</title>
        <authorList>
            <person name="Jiang F."/>
        </authorList>
    </citation>
    <scope>NUCLEOTIDE SEQUENCE [LARGE SCALE GENOMIC DNA]</scope>
    <source>
        <strain evidence="2">DUOXIRENSHENG_FW03</strain>
        <tissue evidence="2">Leaves</tissue>
    </source>
</reference>
<dbReference type="Proteomes" id="UP001386955">
    <property type="component" value="Unassembled WGS sequence"/>
</dbReference>
<organism evidence="2 3">
    <name type="scientific">Psophocarpus tetragonolobus</name>
    <name type="common">Winged bean</name>
    <name type="synonym">Dolichos tetragonolobus</name>
    <dbReference type="NCBI Taxonomy" id="3891"/>
    <lineage>
        <taxon>Eukaryota</taxon>
        <taxon>Viridiplantae</taxon>
        <taxon>Streptophyta</taxon>
        <taxon>Embryophyta</taxon>
        <taxon>Tracheophyta</taxon>
        <taxon>Spermatophyta</taxon>
        <taxon>Magnoliopsida</taxon>
        <taxon>eudicotyledons</taxon>
        <taxon>Gunneridae</taxon>
        <taxon>Pentapetalae</taxon>
        <taxon>rosids</taxon>
        <taxon>fabids</taxon>
        <taxon>Fabales</taxon>
        <taxon>Fabaceae</taxon>
        <taxon>Papilionoideae</taxon>
        <taxon>50 kb inversion clade</taxon>
        <taxon>NPAAA clade</taxon>
        <taxon>indigoferoid/millettioid clade</taxon>
        <taxon>Phaseoleae</taxon>
        <taxon>Psophocarpus</taxon>
    </lineage>
</organism>
<name>A0AAN9RXB8_PSOTE</name>
<dbReference type="EMBL" id="JAYMYS010000008">
    <property type="protein sequence ID" value="KAK7384875.1"/>
    <property type="molecule type" value="Genomic_DNA"/>
</dbReference>
<sequence length="100" mass="10336">MCHLRSCVNLSVIHRCLFVVGISGGMLSVVVVGIFATSVTSGSIVMVSCFSISDVVSLSGLPILEVKGKIDLASTPQNCASVCYTAAEPRDSSLIPPPVP</sequence>
<keyword evidence="1" id="KW-0812">Transmembrane</keyword>
<keyword evidence="1" id="KW-1133">Transmembrane helix</keyword>
<evidence type="ECO:0000313" key="3">
    <source>
        <dbReference type="Proteomes" id="UP001386955"/>
    </source>
</evidence>
<protein>
    <submittedName>
        <fullName evidence="2">Uncharacterized protein</fullName>
    </submittedName>
</protein>
<evidence type="ECO:0000256" key="1">
    <source>
        <dbReference type="SAM" id="Phobius"/>
    </source>
</evidence>
<evidence type="ECO:0000313" key="2">
    <source>
        <dbReference type="EMBL" id="KAK7384875.1"/>
    </source>
</evidence>
<keyword evidence="3" id="KW-1185">Reference proteome</keyword>
<dbReference type="AlphaFoldDB" id="A0AAN9RXB8"/>
<comment type="caution">
    <text evidence="2">The sequence shown here is derived from an EMBL/GenBank/DDBJ whole genome shotgun (WGS) entry which is preliminary data.</text>
</comment>
<keyword evidence="1" id="KW-0472">Membrane</keyword>
<gene>
    <name evidence="2" type="ORF">VNO78_30578</name>
</gene>
<feature type="transmembrane region" description="Helical" evidence="1">
    <location>
        <begin position="12"/>
        <end position="36"/>
    </location>
</feature>
<proteinExistence type="predicted"/>
<accession>A0AAN9RXB8</accession>